<dbReference type="GO" id="GO:0005764">
    <property type="term" value="C:lysosome"/>
    <property type="evidence" value="ECO:0007669"/>
    <property type="project" value="TreeGrafter"/>
</dbReference>
<dbReference type="Proteomes" id="UP000783686">
    <property type="component" value="Unassembled WGS sequence"/>
</dbReference>
<keyword evidence="5" id="KW-1185">Reference proteome</keyword>
<dbReference type="GO" id="GO:0006508">
    <property type="term" value="P:proteolysis"/>
    <property type="evidence" value="ECO:0007669"/>
    <property type="project" value="InterPro"/>
</dbReference>
<dbReference type="Proteomes" id="UP000614601">
    <property type="component" value="Unassembled WGS sequence"/>
</dbReference>
<dbReference type="PROSITE" id="PS51767">
    <property type="entry name" value="PEPTIDASE_A1"/>
    <property type="match status" value="1"/>
</dbReference>
<evidence type="ECO:0000313" key="5">
    <source>
        <dbReference type="Proteomes" id="UP000614601"/>
    </source>
</evidence>
<evidence type="ECO:0000259" key="3">
    <source>
        <dbReference type="PROSITE" id="PS51767"/>
    </source>
</evidence>
<dbReference type="EMBL" id="CAJFDH010000005">
    <property type="protein sequence ID" value="CAD5226211.1"/>
    <property type="molecule type" value="Genomic_DNA"/>
</dbReference>
<dbReference type="SUPFAM" id="SSF50630">
    <property type="entry name" value="Acid proteases"/>
    <property type="match status" value="1"/>
</dbReference>
<dbReference type="Pfam" id="PF00026">
    <property type="entry name" value="Asp"/>
    <property type="match status" value="1"/>
</dbReference>
<dbReference type="EMBL" id="CAJFCW020000005">
    <property type="protein sequence ID" value="CAG9121910.1"/>
    <property type="molecule type" value="Genomic_DNA"/>
</dbReference>
<gene>
    <name evidence="4" type="ORF">BOKJ2_LOCUS11964</name>
</gene>
<feature type="domain" description="Peptidase A1" evidence="3">
    <location>
        <begin position="1"/>
        <end position="331"/>
    </location>
</feature>
<feature type="region of interest" description="Disordered" evidence="2">
    <location>
        <begin position="18"/>
        <end position="61"/>
    </location>
</feature>
<dbReference type="PANTHER" id="PTHR47966:SF8">
    <property type="entry name" value="ASPARTIC PROTEASE 1-RELATED"/>
    <property type="match status" value="1"/>
</dbReference>
<comment type="caution">
    <text evidence="4">The sequence shown here is derived from an EMBL/GenBank/DDBJ whole genome shotgun (WGS) entry which is preliminary data.</text>
</comment>
<dbReference type="InterPro" id="IPR021109">
    <property type="entry name" value="Peptidase_aspartic_dom_sf"/>
</dbReference>
<evidence type="ECO:0000313" key="4">
    <source>
        <dbReference type="EMBL" id="CAD5226211.1"/>
    </source>
</evidence>
<dbReference type="InterPro" id="IPR033121">
    <property type="entry name" value="PEPTIDASE_A1"/>
</dbReference>
<dbReference type="Gene3D" id="2.40.70.10">
    <property type="entry name" value="Acid Proteases"/>
    <property type="match status" value="2"/>
</dbReference>
<organism evidence="4 5">
    <name type="scientific">Bursaphelenchus okinawaensis</name>
    <dbReference type="NCBI Taxonomy" id="465554"/>
    <lineage>
        <taxon>Eukaryota</taxon>
        <taxon>Metazoa</taxon>
        <taxon>Ecdysozoa</taxon>
        <taxon>Nematoda</taxon>
        <taxon>Chromadorea</taxon>
        <taxon>Rhabditida</taxon>
        <taxon>Tylenchina</taxon>
        <taxon>Tylenchomorpha</taxon>
        <taxon>Aphelenchoidea</taxon>
        <taxon>Aphelenchoididae</taxon>
        <taxon>Bursaphelenchus</taxon>
    </lineage>
</organism>
<proteinExistence type="inferred from homology"/>
<feature type="compositionally biased region" description="Basic and acidic residues" evidence="2">
    <location>
        <begin position="18"/>
        <end position="60"/>
    </location>
</feature>
<dbReference type="PANTHER" id="PTHR47966">
    <property type="entry name" value="BETA-SITE APP-CLEAVING ENZYME, ISOFORM A-RELATED"/>
    <property type="match status" value="1"/>
</dbReference>
<name>A0A811LF73_9BILA</name>
<evidence type="ECO:0000256" key="2">
    <source>
        <dbReference type="SAM" id="MobiDB-lite"/>
    </source>
</evidence>
<dbReference type="AlphaFoldDB" id="A0A811LF73"/>
<sequence>MINQLTVCYSKMKKYEPLHLHVSEREEEEEKKKEKEEKKEEKEAKKEEKEEQKEEKEEYRSNSLKLNESELYFNFLGNVNLNGARAQEDITLASTTFKAQNVGVVRKATGEGTLTVSGVLGVGPTINGTDGSGDSWEPIVHQIARKQSNGKFTVWLNSNEDSDVKGQLTFADHDEEHCEKEVVQAGPLVKARGQFSQWAFPVQRYGSDKYRYFREGNVAIQNDDKIIKMSGYILDTIARIYRLNKDTKLDAYVTKCDEIEKFTPFFLTINKKDFEFPAKILFTPTGDNGMCRFIAEQGQQGPLEEVFQLTQDFLKHLCVTYDVNSKTVAFAKAIAK</sequence>
<comment type="similarity">
    <text evidence="1">Belongs to the peptidase A1 family.</text>
</comment>
<reference evidence="4" key="1">
    <citation type="submission" date="2020-09" db="EMBL/GenBank/DDBJ databases">
        <authorList>
            <person name="Kikuchi T."/>
        </authorList>
    </citation>
    <scope>NUCLEOTIDE SEQUENCE</scope>
    <source>
        <strain evidence="4">SH1</strain>
    </source>
</reference>
<protein>
    <recommendedName>
        <fullName evidence="3">Peptidase A1 domain-containing protein</fullName>
    </recommendedName>
</protein>
<evidence type="ECO:0000256" key="1">
    <source>
        <dbReference type="ARBA" id="ARBA00007447"/>
    </source>
</evidence>
<dbReference type="GO" id="GO:0004190">
    <property type="term" value="F:aspartic-type endopeptidase activity"/>
    <property type="evidence" value="ECO:0007669"/>
    <property type="project" value="InterPro"/>
</dbReference>
<dbReference type="InterPro" id="IPR001461">
    <property type="entry name" value="Aspartic_peptidase_A1"/>
</dbReference>
<accession>A0A811LF73</accession>